<dbReference type="PROSITE" id="PS50405">
    <property type="entry name" value="GST_CTER"/>
    <property type="match status" value="1"/>
</dbReference>
<dbReference type="InterPro" id="IPR034330">
    <property type="entry name" value="GST_Zeta_C"/>
</dbReference>
<dbReference type="Pfam" id="PF13409">
    <property type="entry name" value="GST_N_2"/>
    <property type="match status" value="1"/>
</dbReference>
<dbReference type="PANTHER" id="PTHR42673:SF21">
    <property type="entry name" value="GLUTATHIONE S-TRANSFERASE YFCF"/>
    <property type="match status" value="1"/>
</dbReference>
<dbReference type="NCBIfam" id="TIGR01262">
    <property type="entry name" value="maiA"/>
    <property type="match status" value="1"/>
</dbReference>
<dbReference type="InterPro" id="IPR004045">
    <property type="entry name" value="Glutathione_S-Trfase_N"/>
</dbReference>
<dbReference type="SFLD" id="SFLDS00019">
    <property type="entry name" value="Glutathione_Transferase_(cytos"/>
    <property type="match status" value="1"/>
</dbReference>
<keyword evidence="4" id="KW-0413">Isomerase</keyword>
<dbReference type="CDD" id="cd03191">
    <property type="entry name" value="GST_C_Zeta"/>
    <property type="match status" value="1"/>
</dbReference>
<evidence type="ECO:0000256" key="1">
    <source>
        <dbReference type="ARBA" id="ARBA00010007"/>
    </source>
</evidence>
<evidence type="ECO:0000259" key="2">
    <source>
        <dbReference type="PROSITE" id="PS50404"/>
    </source>
</evidence>
<dbReference type="PROSITE" id="PS50404">
    <property type="entry name" value="GST_NTER"/>
    <property type="match status" value="1"/>
</dbReference>
<dbReference type="InterPro" id="IPR040079">
    <property type="entry name" value="Glutathione_S-Trfase"/>
</dbReference>
<dbReference type="EMBL" id="BMLY01000001">
    <property type="protein sequence ID" value="GGP24340.1"/>
    <property type="molecule type" value="Genomic_DNA"/>
</dbReference>
<organism evidence="4 5">
    <name type="scientific">Silvimonas amylolytica</name>
    <dbReference type="NCBI Taxonomy" id="449663"/>
    <lineage>
        <taxon>Bacteria</taxon>
        <taxon>Pseudomonadati</taxon>
        <taxon>Pseudomonadota</taxon>
        <taxon>Betaproteobacteria</taxon>
        <taxon>Neisseriales</taxon>
        <taxon>Chitinibacteraceae</taxon>
        <taxon>Silvimonas</taxon>
    </lineage>
</organism>
<evidence type="ECO:0000313" key="5">
    <source>
        <dbReference type="Proteomes" id="UP000621859"/>
    </source>
</evidence>
<evidence type="ECO:0000259" key="3">
    <source>
        <dbReference type="PROSITE" id="PS50405"/>
    </source>
</evidence>
<comment type="caution">
    <text evidence="4">The sequence shown here is derived from an EMBL/GenBank/DDBJ whole genome shotgun (WGS) entry which is preliminary data.</text>
</comment>
<dbReference type="SUPFAM" id="SSF52833">
    <property type="entry name" value="Thioredoxin-like"/>
    <property type="match status" value="1"/>
</dbReference>
<feature type="domain" description="GST C-terminal" evidence="3">
    <location>
        <begin position="92"/>
        <end position="218"/>
    </location>
</feature>
<protein>
    <submittedName>
        <fullName evidence="4">Maleylacetoacetate isomerase</fullName>
    </submittedName>
</protein>
<dbReference type="CDD" id="cd03042">
    <property type="entry name" value="GST_N_Zeta"/>
    <property type="match status" value="1"/>
</dbReference>
<dbReference type="SUPFAM" id="SSF47616">
    <property type="entry name" value="GST C-terminal domain-like"/>
    <property type="match status" value="1"/>
</dbReference>
<sequence>MMTDDLVLYSYFRSSAAYRVRIALNLKNIPYRIEPVHLLKNGGDQHTADYLAINPEGLVPALRHGDLVLTQSLAIIEYLEELVPSPSLLPAGPAARAQVRALALLIACDIHPVNNLRVVQYLQSGLGLADAARQAWYRHWVQLGLSAFEAHLAKKPDALFCCGDQPTMADCCLIPQLFNARRFDCDLSACPRAVAIEAHCQTLPAFTRAAPDNQPDAA</sequence>
<dbReference type="GO" id="GO:0016853">
    <property type="term" value="F:isomerase activity"/>
    <property type="evidence" value="ECO:0007669"/>
    <property type="project" value="UniProtKB-KW"/>
</dbReference>
<dbReference type="Gene3D" id="1.20.1050.10">
    <property type="match status" value="1"/>
</dbReference>
<accession>A0ABQ2PGD8</accession>
<dbReference type="InterPro" id="IPR010987">
    <property type="entry name" value="Glutathione-S-Trfase_C-like"/>
</dbReference>
<dbReference type="Gene3D" id="3.40.30.10">
    <property type="entry name" value="Glutaredoxin"/>
    <property type="match status" value="1"/>
</dbReference>
<dbReference type="PANTHER" id="PTHR42673">
    <property type="entry name" value="MALEYLACETOACETATE ISOMERASE"/>
    <property type="match status" value="1"/>
</dbReference>
<name>A0ABQ2PGD8_9NEIS</name>
<dbReference type="InterPro" id="IPR005955">
    <property type="entry name" value="GST_Zeta"/>
</dbReference>
<gene>
    <name evidence="4" type="ORF">GCM10010971_01590</name>
</gene>
<dbReference type="Proteomes" id="UP000621859">
    <property type="component" value="Unassembled WGS sequence"/>
</dbReference>
<dbReference type="Pfam" id="PF13410">
    <property type="entry name" value="GST_C_2"/>
    <property type="match status" value="1"/>
</dbReference>
<comment type="similarity">
    <text evidence="1">Belongs to the GST superfamily. Zeta family.</text>
</comment>
<dbReference type="InterPro" id="IPR034333">
    <property type="entry name" value="GST_Zeta_N"/>
</dbReference>
<reference evidence="5" key="1">
    <citation type="journal article" date="2019" name="Int. J. Syst. Evol. Microbiol.">
        <title>The Global Catalogue of Microorganisms (GCM) 10K type strain sequencing project: providing services to taxonomists for standard genome sequencing and annotation.</title>
        <authorList>
            <consortium name="The Broad Institute Genomics Platform"/>
            <consortium name="The Broad Institute Genome Sequencing Center for Infectious Disease"/>
            <person name="Wu L."/>
            <person name="Ma J."/>
        </authorList>
    </citation>
    <scope>NUCLEOTIDE SEQUENCE [LARGE SCALE GENOMIC DNA]</scope>
    <source>
        <strain evidence="5">CGMCC 1.8860</strain>
    </source>
</reference>
<dbReference type="InterPro" id="IPR036282">
    <property type="entry name" value="Glutathione-S-Trfase_C_sf"/>
</dbReference>
<dbReference type="InterPro" id="IPR036249">
    <property type="entry name" value="Thioredoxin-like_sf"/>
</dbReference>
<proteinExistence type="inferred from homology"/>
<evidence type="ECO:0000313" key="4">
    <source>
        <dbReference type="EMBL" id="GGP24340.1"/>
    </source>
</evidence>
<keyword evidence="5" id="KW-1185">Reference proteome</keyword>
<feature type="domain" description="GST N-terminal" evidence="2">
    <location>
        <begin position="4"/>
        <end position="87"/>
    </location>
</feature>
<dbReference type="SFLD" id="SFLDG00358">
    <property type="entry name" value="Main_(cytGST)"/>
    <property type="match status" value="1"/>
</dbReference>